<organism evidence="1 2">
    <name type="scientific">Papaver nudicaule</name>
    <name type="common">Iceland poppy</name>
    <dbReference type="NCBI Taxonomy" id="74823"/>
    <lineage>
        <taxon>Eukaryota</taxon>
        <taxon>Viridiplantae</taxon>
        <taxon>Streptophyta</taxon>
        <taxon>Embryophyta</taxon>
        <taxon>Tracheophyta</taxon>
        <taxon>Spermatophyta</taxon>
        <taxon>Magnoliopsida</taxon>
        <taxon>Ranunculales</taxon>
        <taxon>Papaveraceae</taxon>
        <taxon>Papaveroideae</taxon>
        <taxon>Papaver</taxon>
    </lineage>
</organism>
<accession>A0AA41UVK6</accession>
<dbReference type="AlphaFoldDB" id="A0AA41UVK6"/>
<feature type="non-terminal residue" evidence="1">
    <location>
        <position position="59"/>
    </location>
</feature>
<comment type="caution">
    <text evidence="1">The sequence shown here is derived from an EMBL/GenBank/DDBJ whole genome shotgun (WGS) entry which is preliminary data.</text>
</comment>
<reference evidence="1" key="1">
    <citation type="submission" date="2022-03" db="EMBL/GenBank/DDBJ databases">
        <title>A functionally conserved STORR gene fusion in Papaver species that diverged 16.8 million years ago.</title>
        <authorList>
            <person name="Catania T."/>
        </authorList>
    </citation>
    <scope>NUCLEOTIDE SEQUENCE</scope>
    <source>
        <strain evidence="1">S-191538</strain>
    </source>
</reference>
<gene>
    <name evidence="1" type="ORF">MKW94_018085</name>
</gene>
<keyword evidence="2" id="KW-1185">Reference proteome</keyword>
<sequence>VTLFYKDGHVDGKGVVKKFIDQVKETYYSELTVKPFAFDGNKSQFTVETRVHRSEASSK</sequence>
<proteinExistence type="predicted"/>
<feature type="non-terminal residue" evidence="1">
    <location>
        <position position="1"/>
    </location>
</feature>
<evidence type="ECO:0000313" key="1">
    <source>
        <dbReference type="EMBL" id="MCL7024245.1"/>
    </source>
</evidence>
<name>A0AA41UVK6_PAPNU</name>
<evidence type="ECO:0000313" key="2">
    <source>
        <dbReference type="Proteomes" id="UP001177140"/>
    </source>
</evidence>
<dbReference type="EMBL" id="JAJJMA010032406">
    <property type="protein sequence ID" value="MCL7024245.1"/>
    <property type="molecule type" value="Genomic_DNA"/>
</dbReference>
<dbReference type="Proteomes" id="UP001177140">
    <property type="component" value="Unassembled WGS sequence"/>
</dbReference>
<protein>
    <submittedName>
        <fullName evidence="1">Uncharacterized protein</fullName>
    </submittedName>
</protein>